<evidence type="ECO:0000256" key="2">
    <source>
        <dbReference type="ARBA" id="ARBA00009809"/>
    </source>
</evidence>
<protein>
    <recommendedName>
        <fullName evidence="3">beta-galactosidase</fullName>
        <ecNumber evidence="3">3.2.1.23</ecNumber>
    </recommendedName>
</protein>
<proteinExistence type="inferred from homology"/>
<gene>
    <name evidence="5" type="ORF">ZIOFF_009931</name>
</gene>
<dbReference type="PANTHER" id="PTHR23421">
    <property type="entry name" value="BETA-GALACTOSIDASE RELATED"/>
    <property type="match status" value="1"/>
</dbReference>
<evidence type="ECO:0000313" key="5">
    <source>
        <dbReference type="EMBL" id="KAG6527802.1"/>
    </source>
</evidence>
<keyword evidence="6" id="KW-1185">Reference proteome</keyword>
<evidence type="ECO:0000256" key="3">
    <source>
        <dbReference type="ARBA" id="ARBA00012756"/>
    </source>
</evidence>
<name>A0A8J5HUQ4_ZINOF</name>
<organism evidence="5 6">
    <name type="scientific">Zingiber officinale</name>
    <name type="common">Ginger</name>
    <name type="synonym">Amomum zingiber</name>
    <dbReference type="NCBI Taxonomy" id="94328"/>
    <lineage>
        <taxon>Eukaryota</taxon>
        <taxon>Viridiplantae</taxon>
        <taxon>Streptophyta</taxon>
        <taxon>Embryophyta</taxon>
        <taxon>Tracheophyta</taxon>
        <taxon>Spermatophyta</taxon>
        <taxon>Magnoliopsida</taxon>
        <taxon>Liliopsida</taxon>
        <taxon>Zingiberales</taxon>
        <taxon>Zingiberaceae</taxon>
        <taxon>Zingiber</taxon>
    </lineage>
</organism>
<evidence type="ECO:0000259" key="4">
    <source>
        <dbReference type="Pfam" id="PF01301"/>
    </source>
</evidence>
<reference evidence="5 6" key="1">
    <citation type="submission" date="2020-08" db="EMBL/GenBank/DDBJ databases">
        <title>Plant Genome Project.</title>
        <authorList>
            <person name="Zhang R.-G."/>
        </authorList>
    </citation>
    <scope>NUCLEOTIDE SEQUENCE [LARGE SCALE GENOMIC DNA]</scope>
    <source>
        <tissue evidence="5">Rhizome</tissue>
    </source>
</reference>
<dbReference type="AlphaFoldDB" id="A0A8J5HUQ4"/>
<accession>A0A8J5HUQ4</accession>
<dbReference type="InterPro" id="IPR031330">
    <property type="entry name" value="Gly_Hdrlase_35_cat"/>
</dbReference>
<dbReference type="Proteomes" id="UP000734854">
    <property type="component" value="Unassembled WGS sequence"/>
</dbReference>
<dbReference type="EC" id="3.2.1.23" evidence="3"/>
<comment type="similarity">
    <text evidence="2">Belongs to the glycosyl hydrolase 35 family.</text>
</comment>
<dbReference type="EMBL" id="JACMSC010000003">
    <property type="protein sequence ID" value="KAG6527802.1"/>
    <property type="molecule type" value="Genomic_DNA"/>
</dbReference>
<dbReference type="InterPro" id="IPR001944">
    <property type="entry name" value="Glycoside_Hdrlase_35"/>
</dbReference>
<dbReference type="Pfam" id="PF01301">
    <property type="entry name" value="Glyco_hydro_35"/>
    <property type="match status" value="1"/>
</dbReference>
<dbReference type="Gene3D" id="3.20.20.80">
    <property type="entry name" value="Glycosidases"/>
    <property type="match status" value="1"/>
</dbReference>
<evidence type="ECO:0000313" key="6">
    <source>
        <dbReference type="Proteomes" id="UP000734854"/>
    </source>
</evidence>
<comment type="catalytic activity">
    <reaction evidence="1">
        <text>Hydrolysis of terminal non-reducing beta-D-galactose residues in beta-D-galactosides.</text>
        <dbReference type="EC" id="3.2.1.23"/>
    </reaction>
</comment>
<feature type="domain" description="Glycoside hydrolase 35 catalytic" evidence="4">
    <location>
        <begin position="17"/>
        <end position="69"/>
    </location>
</feature>
<evidence type="ECO:0000256" key="1">
    <source>
        <dbReference type="ARBA" id="ARBA00001412"/>
    </source>
</evidence>
<dbReference type="GO" id="GO:0004565">
    <property type="term" value="F:beta-galactosidase activity"/>
    <property type="evidence" value="ECO:0007669"/>
    <property type="project" value="UniProtKB-EC"/>
</dbReference>
<dbReference type="GO" id="GO:0005975">
    <property type="term" value="P:carbohydrate metabolic process"/>
    <property type="evidence" value="ECO:0007669"/>
    <property type="project" value="InterPro"/>
</dbReference>
<dbReference type="SUPFAM" id="SSF51445">
    <property type="entry name" value="(Trans)glycosidases"/>
    <property type="match status" value="1"/>
</dbReference>
<dbReference type="InterPro" id="IPR017853">
    <property type="entry name" value="GH"/>
</dbReference>
<sequence>MSTSELDLMSALSGILGFLVWLKYVSGINFRIDNEPFKMTMQGFTKKIVDMMKPESLFSSQGGPIILSQHVFSCVSSMWLGTGVPWVMCKEDDAPDPVEHGNEELCKLEWLNSRHCIVQK</sequence>
<comment type="caution">
    <text evidence="5">The sequence shown here is derived from an EMBL/GenBank/DDBJ whole genome shotgun (WGS) entry which is preliminary data.</text>
</comment>